<reference evidence="2" key="1">
    <citation type="submission" date="2022-11" db="UniProtKB">
        <authorList>
            <consortium name="WormBaseParasite"/>
        </authorList>
    </citation>
    <scope>IDENTIFICATION</scope>
</reference>
<evidence type="ECO:0000313" key="2">
    <source>
        <dbReference type="WBParaSite" id="PSU_v2.g20553.t1"/>
    </source>
</evidence>
<dbReference type="AlphaFoldDB" id="A0A914YNL0"/>
<protein>
    <submittedName>
        <fullName evidence="2">Uncharacterized protein</fullName>
    </submittedName>
</protein>
<evidence type="ECO:0000313" key="1">
    <source>
        <dbReference type="Proteomes" id="UP000887577"/>
    </source>
</evidence>
<organism evidence="1 2">
    <name type="scientific">Panagrolaimus superbus</name>
    <dbReference type="NCBI Taxonomy" id="310955"/>
    <lineage>
        <taxon>Eukaryota</taxon>
        <taxon>Metazoa</taxon>
        <taxon>Ecdysozoa</taxon>
        <taxon>Nematoda</taxon>
        <taxon>Chromadorea</taxon>
        <taxon>Rhabditida</taxon>
        <taxon>Tylenchina</taxon>
        <taxon>Panagrolaimomorpha</taxon>
        <taxon>Panagrolaimoidea</taxon>
        <taxon>Panagrolaimidae</taxon>
        <taxon>Panagrolaimus</taxon>
    </lineage>
</organism>
<keyword evidence="1" id="KW-1185">Reference proteome</keyword>
<dbReference type="PANTHER" id="PTHR10492">
    <property type="match status" value="1"/>
</dbReference>
<sequence>MYRLSHSVDRLPVHLENEQTIYMGENPDEKEMDNAKNKDSKLMAFFKVNEEREKEIDKVKAMIEELKAEGKPINHIKIPDKFLYNKIGITHVWDGKIGKWNLRKKTTKPKLCRLYNVNPKRTNCFYLRRLLMAVSGPTSFENIRTVNGKIYESNREACVALGLVLNDKLYEDTLFEALNHTSSNQFRYLFARLLAHCDLGDPLELFDRFEDHLISDFLKKWQKDDAKKVAWRKIVKSMLNQDKQLSDYPQLEAYMQEIGFENEETIDLKVLLSDALGEYGTMNKEQKAIVDPIVEKLKSLTQKAEKSCTFADGPGNLP</sequence>
<dbReference type="WBParaSite" id="PSU_v2.g20553.t1">
    <property type="protein sequence ID" value="PSU_v2.g20553.t1"/>
    <property type="gene ID" value="PSU_v2.g20553"/>
</dbReference>
<dbReference type="Proteomes" id="UP000887577">
    <property type="component" value="Unplaced"/>
</dbReference>
<name>A0A914YNL0_9BILA</name>
<proteinExistence type="predicted"/>
<accession>A0A914YNL0</accession>